<dbReference type="Pfam" id="PF03961">
    <property type="entry name" value="FapA"/>
    <property type="match status" value="1"/>
</dbReference>
<dbReference type="PANTHER" id="PTHR38032">
    <property type="entry name" value="POLYMERASE-RELATED"/>
    <property type="match status" value="1"/>
</dbReference>
<keyword evidence="1" id="KW-0175">Coiled coil</keyword>
<feature type="domain" description="Flagellar Assembly Protein A N-terminal region" evidence="2">
    <location>
        <begin position="8"/>
        <end position="172"/>
    </location>
</feature>
<gene>
    <name evidence="3" type="ORF">J416_00664</name>
</gene>
<dbReference type="InterPro" id="IPR046865">
    <property type="entry name" value="FapA_b_solenoid"/>
</dbReference>
<sequence>MSEDNKIIDVHVAKDRLSATLTVVDYDAIDQVQEDDFWTLMKEKEMEERVLNTSWDSIFHTLKEKKQVEIAKGELPKNGKDGELKLIKSLQSSLEVEEKKSFRDVARIPTVEEGEKIAELVPPTEGVNGVDVYNQVIKASKGKPAKCRAGKNVQFESSENAYYAEVAGQLSHGDRILQVFPVYEVKGDVSLETGNLDFVGSITIHGNVPTGYTIHAKGDITVFGLVEGAHLEAGENITIKEGIAGMEKATIHAGANLHCGYINQADVHVGKDLVIQNSIMHSQCVAQENVFCENGNIIGGSISAGKKIVVNHVGNKANTKTELAFGINKKLRERAQALADEKNDLLDKKEKLKVLGQQLQQKQEQVGQLPTKERIMLLKQRNMWEQTESELENVKTELEDLQYMLGNLDGMSLEVKGVLNDHTELIFGKYKRVVNQEHQRVNVFLEENEIVIRPLS</sequence>
<evidence type="ECO:0000259" key="2">
    <source>
        <dbReference type="Pfam" id="PF20250"/>
    </source>
</evidence>
<reference evidence="3 4" key="1">
    <citation type="submission" date="2013-03" db="EMBL/GenBank/DDBJ databases">
        <title>Draft genome sequence of Gracibacillus halophilus YIM-C55.5, a moderately halophilic and thermophilic organism from the Xiaochaidamu salt lake.</title>
        <authorList>
            <person name="Sugumar T."/>
            <person name="Polireddy D.R."/>
            <person name="Antony A."/>
            <person name="Madhava Y.R."/>
            <person name="Sivakumar N."/>
        </authorList>
    </citation>
    <scope>NUCLEOTIDE SEQUENCE [LARGE SCALE GENOMIC DNA]</scope>
    <source>
        <strain evidence="3 4">YIM-C55.5</strain>
    </source>
</reference>
<evidence type="ECO:0000256" key="1">
    <source>
        <dbReference type="SAM" id="Coils"/>
    </source>
</evidence>
<keyword evidence="4" id="KW-1185">Reference proteome</keyword>
<dbReference type="Proteomes" id="UP000012283">
    <property type="component" value="Unassembled WGS sequence"/>
</dbReference>
<comment type="caution">
    <text evidence="3">The sequence shown here is derived from an EMBL/GenBank/DDBJ whole genome shotgun (WGS) entry which is preliminary data.</text>
</comment>
<evidence type="ECO:0000313" key="3">
    <source>
        <dbReference type="EMBL" id="ENH98212.1"/>
    </source>
</evidence>
<feature type="coiled-coil region" evidence="1">
    <location>
        <begin position="328"/>
        <end position="404"/>
    </location>
</feature>
<accession>N4WQ05</accession>
<dbReference type="PATRIC" id="fig|1308866.3.peg.136"/>
<dbReference type="AlphaFoldDB" id="N4WQ05"/>
<name>N4WQ05_9BACI</name>
<evidence type="ECO:0000313" key="4">
    <source>
        <dbReference type="Proteomes" id="UP000012283"/>
    </source>
</evidence>
<dbReference type="PANTHER" id="PTHR38032:SF1">
    <property type="entry name" value="RNA-BINDING PROTEIN KHPB N-TERMINAL DOMAIN-CONTAINING PROTEIN"/>
    <property type="match status" value="1"/>
</dbReference>
<dbReference type="OrthoDB" id="9816426at2"/>
<dbReference type="EMBL" id="APML01000004">
    <property type="protein sequence ID" value="ENH98212.1"/>
    <property type="molecule type" value="Genomic_DNA"/>
</dbReference>
<protein>
    <recommendedName>
        <fullName evidence="2">Flagellar Assembly Protein A N-terminal region domain-containing protein</fullName>
    </recommendedName>
</protein>
<proteinExistence type="predicted"/>
<dbReference type="eggNOG" id="COG1315">
    <property type="taxonomic scope" value="Bacteria"/>
</dbReference>
<dbReference type="STRING" id="1308866.J416_00664"/>
<dbReference type="RefSeq" id="WP_003462822.1">
    <property type="nucleotide sequence ID" value="NZ_APML01000004.1"/>
</dbReference>
<dbReference type="InterPro" id="IPR046866">
    <property type="entry name" value="FapA_N"/>
</dbReference>
<organism evidence="3 4">
    <name type="scientific">Gracilibacillus halophilus YIM-C55.5</name>
    <dbReference type="NCBI Taxonomy" id="1308866"/>
    <lineage>
        <taxon>Bacteria</taxon>
        <taxon>Bacillati</taxon>
        <taxon>Bacillota</taxon>
        <taxon>Bacilli</taxon>
        <taxon>Bacillales</taxon>
        <taxon>Bacillaceae</taxon>
        <taxon>Gracilibacillus</taxon>
    </lineage>
</organism>
<dbReference type="Pfam" id="PF20250">
    <property type="entry name" value="FapA_N"/>
    <property type="match status" value="1"/>
</dbReference>
<dbReference type="InterPro" id="IPR005646">
    <property type="entry name" value="FapA"/>
</dbReference>